<evidence type="ECO:0000313" key="2">
    <source>
        <dbReference type="Proteomes" id="UP000241893"/>
    </source>
</evidence>
<name>A0A2H4PIU4_9CAUD</name>
<evidence type="ECO:0000313" key="1">
    <source>
        <dbReference type="EMBL" id="ATW62901.1"/>
    </source>
</evidence>
<accession>A0A2H4PIU4</accession>
<gene>
    <name evidence="1" type="ORF">phi673_gp39</name>
</gene>
<sequence length="51" mass="5284">MAHSKTTGFIALVDALTSSSHPAVEDLGYSIQASTEYITVDDVATALGLKS</sequence>
<dbReference type="Proteomes" id="UP000241893">
    <property type="component" value="Segment"/>
</dbReference>
<reference evidence="1 2" key="1">
    <citation type="submission" date="2017-10" db="EMBL/GenBank/DDBJ databases">
        <title>Complete nucleotide sequences and annotations of phi673 and phi674, two new lytic phages of Corynebacterium glutamicum ATCC 13032.</title>
        <authorList>
            <person name="Yomantas Y.A.V."/>
            <person name="Abalakina E.G."/>
            <person name="Lobanova J.S."/>
            <person name="Mamontov V.A."/>
            <person name="Stoynova N.V."/>
            <person name="Mashko S.V."/>
        </authorList>
    </citation>
    <scope>NUCLEOTIDE SEQUENCE [LARGE SCALE GENOMIC DNA]</scope>
</reference>
<proteinExistence type="predicted"/>
<keyword evidence="2" id="KW-1185">Reference proteome</keyword>
<dbReference type="EMBL" id="MG324353">
    <property type="protein sequence ID" value="ATW62901.1"/>
    <property type="molecule type" value="Genomic_DNA"/>
</dbReference>
<dbReference type="OrthoDB" id="37585at10239"/>
<protein>
    <submittedName>
        <fullName evidence="1">Uncharacterized protein</fullName>
    </submittedName>
</protein>
<organism evidence="1 2">
    <name type="scientific">Corynebacterium phage phi673</name>
    <dbReference type="NCBI Taxonomy" id="2052821"/>
    <lineage>
        <taxon>Viruses</taxon>
        <taxon>Duplodnaviria</taxon>
        <taxon>Heunggongvirae</taxon>
        <taxon>Uroviricota</taxon>
        <taxon>Caudoviricetes</taxon>
        <taxon>Ikedavirus</taxon>
        <taxon>Ikedavirus phi673</taxon>
    </lineage>
</organism>